<evidence type="ECO:0000313" key="2">
    <source>
        <dbReference type="Proteomes" id="UP000821845"/>
    </source>
</evidence>
<keyword evidence="2" id="KW-1185">Reference proteome</keyword>
<comment type="caution">
    <text evidence="1">The sequence shown here is derived from an EMBL/GenBank/DDBJ whole genome shotgun (WGS) entry which is preliminary data.</text>
</comment>
<dbReference type="EMBL" id="CM023486">
    <property type="protein sequence ID" value="KAH6928934.1"/>
    <property type="molecule type" value="Genomic_DNA"/>
</dbReference>
<sequence>MDTSPLVTLLVRGDAATAIAGMLATKAHYLDALDLLKRRFGDKKRLEHSTDDNAREATELDRLLKILCIELGSLQGLWSP</sequence>
<dbReference type="Proteomes" id="UP000821845">
    <property type="component" value="Chromosome 6"/>
</dbReference>
<gene>
    <name evidence="1" type="ORF">HPB50_021764</name>
</gene>
<proteinExistence type="predicted"/>
<reference evidence="1" key="1">
    <citation type="submission" date="2020-05" db="EMBL/GenBank/DDBJ databases">
        <title>Large-scale comparative analyses of tick genomes elucidate their genetic diversity and vector capacities.</title>
        <authorList>
            <person name="Jia N."/>
            <person name="Wang J."/>
            <person name="Shi W."/>
            <person name="Du L."/>
            <person name="Sun Y."/>
            <person name="Zhan W."/>
            <person name="Jiang J."/>
            <person name="Wang Q."/>
            <person name="Zhang B."/>
            <person name="Ji P."/>
            <person name="Sakyi L.B."/>
            <person name="Cui X."/>
            <person name="Yuan T."/>
            <person name="Jiang B."/>
            <person name="Yang W."/>
            <person name="Lam T.T.-Y."/>
            <person name="Chang Q."/>
            <person name="Ding S."/>
            <person name="Wang X."/>
            <person name="Zhu J."/>
            <person name="Ruan X."/>
            <person name="Zhao L."/>
            <person name="Wei J."/>
            <person name="Que T."/>
            <person name="Du C."/>
            <person name="Cheng J."/>
            <person name="Dai P."/>
            <person name="Han X."/>
            <person name="Huang E."/>
            <person name="Gao Y."/>
            <person name="Liu J."/>
            <person name="Shao H."/>
            <person name="Ye R."/>
            <person name="Li L."/>
            <person name="Wei W."/>
            <person name="Wang X."/>
            <person name="Wang C."/>
            <person name="Yang T."/>
            <person name="Huo Q."/>
            <person name="Li W."/>
            <person name="Guo W."/>
            <person name="Chen H."/>
            <person name="Zhou L."/>
            <person name="Ni X."/>
            <person name="Tian J."/>
            <person name="Zhou Y."/>
            <person name="Sheng Y."/>
            <person name="Liu T."/>
            <person name="Pan Y."/>
            <person name="Xia L."/>
            <person name="Li J."/>
            <person name="Zhao F."/>
            <person name="Cao W."/>
        </authorList>
    </citation>
    <scope>NUCLEOTIDE SEQUENCE</scope>
    <source>
        <strain evidence="1">Hyas-2018</strain>
    </source>
</reference>
<evidence type="ECO:0000313" key="1">
    <source>
        <dbReference type="EMBL" id="KAH6928934.1"/>
    </source>
</evidence>
<name>A0ACB7S4W2_HYAAI</name>
<protein>
    <submittedName>
        <fullName evidence="1">Uncharacterized protein</fullName>
    </submittedName>
</protein>
<accession>A0ACB7S4W2</accession>
<organism evidence="1 2">
    <name type="scientific">Hyalomma asiaticum</name>
    <name type="common">Tick</name>
    <dbReference type="NCBI Taxonomy" id="266040"/>
    <lineage>
        <taxon>Eukaryota</taxon>
        <taxon>Metazoa</taxon>
        <taxon>Ecdysozoa</taxon>
        <taxon>Arthropoda</taxon>
        <taxon>Chelicerata</taxon>
        <taxon>Arachnida</taxon>
        <taxon>Acari</taxon>
        <taxon>Parasitiformes</taxon>
        <taxon>Ixodida</taxon>
        <taxon>Ixodoidea</taxon>
        <taxon>Ixodidae</taxon>
        <taxon>Hyalomminae</taxon>
        <taxon>Hyalomma</taxon>
    </lineage>
</organism>